<dbReference type="SMART" id="SM00888">
    <property type="entry name" value="EF1_GNE"/>
    <property type="match status" value="1"/>
</dbReference>
<dbReference type="PROSITE" id="PS00824">
    <property type="entry name" value="EF1BD_1"/>
    <property type="match status" value="1"/>
</dbReference>
<feature type="domain" description="Proteasome alpha-type subunits" evidence="6">
    <location>
        <begin position="235"/>
        <end position="257"/>
    </location>
</feature>
<dbReference type="InterPro" id="IPR049720">
    <property type="entry name" value="EF1B_bsu/dsu"/>
</dbReference>
<comment type="similarity">
    <text evidence="1">Belongs to the EF-1-beta/EF-1-delta family.</text>
</comment>
<dbReference type="GO" id="GO:0005853">
    <property type="term" value="C:eukaryotic translation elongation factor 1 complex"/>
    <property type="evidence" value="ECO:0007669"/>
    <property type="project" value="InterPro"/>
</dbReference>
<sequence>MGFPDLGEAAGIKELDGLADNHLALNDWVATRSYIESYSPSQADVVCFKAIDSAPDVTRYPHAARWYKHIAAFEAEFSSLAGDASKSYKDYEPEVVDGAASPPAAYGDEDVDLFGSDEEEDAEGERVREQRLADYKARKAAKPQNIAKSVVILDVKPWDDETDMVALEAAVRGIERHGLVWGTSKLIAVGYGIKKLQLNVVVQDDKVSTQDLQDEIEGFEEYVQSSDITSIGTGYDLLNSIFSPDGRNFQVEYAVKAVENGGTSIGIRCDEGVVLAVEKVVASKLAKAGANKRIGTVDSHVGVVYSGMIPDGRHFIDRARDESQSWRQNFKAPIPTADLASRMGSYLQAYTMYGSVRPFGITGIIGGVDTSEDTPVDGEG</sequence>
<dbReference type="SUPFAM" id="SSF47616">
    <property type="entry name" value="GST C-terminal domain-like"/>
    <property type="match status" value="1"/>
</dbReference>
<dbReference type="InterPro" id="IPR001353">
    <property type="entry name" value="Proteasome_sua/b"/>
</dbReference>
<proteinExistence type="inferred from homology"/>
<reference evidence="7 8" key="1">
    <citation type="submission" date="2016-03" db="EMBL/GenBank/DDBJ databases">
        <title>Fine-scale spatial genetic structure of a fungal parasite of coffee scale insects.</title>
        <authorList>
            <person name="Jackson D."/>
            <person name="Zemenick K.A."/>
            <person name="Malloure B."/>
            <person name="Quandt C.A."/>
            <person name="James T.Y."/>
        </authorList>
    </citation>
    <scope>NUCLEOTIDE SEQUENCE [LARGE SCALE GENOMIC DNA]</scope>
    <source>
        <strain evidence="7 8">UM487</strain>
    </source>
</reference>
<keyword evidence="8" id="KW-1185">Reference proteome</keyword>
<dbReference type="SUPFAM" id="SSF56235">
    <property type="entry name" value="N-terminal nucleophile aminohydrolases (Ntn hydrolases)"/>
    <property type="match status" value="1"/>
</dbReference>
<dbReference type="FunFam" id="3.30.70.60:FF:000001">
    <property type="entry name" value="Elongation factor 1-beta 1 like"/>
    <property type="match status" value="1"/>
</dbReference>
<keyword evidence="2" id="KW-0251">Elongation factor</keyword>
<dbReference type="Gene3D" id="3.30.70.60">
    <property type="match status" value="1"/>
</dbReference>
<dbReference type="Pfam" id="PF00736">
    <property type="entry name" value="EF1_GNE"/>
    <property type="match status" value="1"/>
</dbReference>
<comment type="caution">
    <text evidence="7">The sequence shown here is derived from an EMBL/GenBank/DDBJ whole genome shotgun (WGS) entry which is preliminary data.</text>
</comment>
<dbReference type="GO" id="GO:0003746">
    <property type="term" value="F:translation elongation factor activity"/>
    <property type="evidence" value="ECO:0007669"/>
    <property type="project" value="UniProtKB-KW"/>
</dbReference>
<keyword evidence="4 5" id="KW-0647">Proteasome</keyword>
<dbReference type="PROSITE" id="PS51475">
    <property type="entry name" value="PROTEASOME_ALPHA_2"/>
    <property type="match status" value="1"/>
</dbReference>
<comment type="similarity">
    <text evidence="5">Belongs to the peptidase T1A family.</text>
</comment>
<name>A0A179IAT3_CORDF</name>
<accession>A0A179IAT3</accession>
<dbReference type="SMART" id="SM00948">
    <property type="entry name" value="Proteasome_A_N"/>
    <property type="match status" value="1"/>
</dbReference>
<dbReference type="EMBL" id="LUKN01002254">
    <property type="protein sequence ID" value="OAQ99394.1"/>
    <property type="molecule type" value="Genomic_DNA"/>
</dbReference>
<evidence type="ECO:0000259" key="6">
    <source>
        <dbReference type="PROSITE" id="PS00388"/>
    </source>
</evidence>
<dbReference type="PANTHER" id="PTHR11595">
    <property type="entry name" value="EF-HAND AND COILED-COIL DOMAIN-CONTAINING FAMILY MEMBER"/>
    <property type="match status" value="1"/>
</dbReference>
<dbReference type="PROSITE" id="PS00388">
    <property type="entry name" value="PROTEASOME_ALPHA_1"/>
    <property type="match status" value="1"/>
</dbReference>
<dbReference type="InterPro" id="IPR029055">
    <property type="entry name" value="Ntn_hydrolases_N"/>
</dbReference>
<evidence type="ECO:0000256" key="5">
    <source>
        <dbReference type="PROSITE-ProRule" id="PRU00808"/>
    </source>
</evidence>
<dbReference type="InterPro" id="IPR001326">
    <property type="entry name" value="Transl_elong_EF1B_B/D_CS"/>
</dbReference>
<evidence type="ECO:0000313" key="7">
    <source>
        <dbReference type="EMBL" id="OAQ99394.1"/>
    </source>
</evidence>
<dbReference type="InterPro" id="IPR023332">
    <property type="entry name" value="Proteasome_alpha-type"/>
</dbReference>
<dbReference type="Gene3D" id="1.20.1050.130">
    <property type="match status" value="1"/>
</dbReference>
<evidence type="ECO:0000256" key="2">
    <source>
        <dbReference type="ARBA" id="ARBA00022768"/>
    </source>
</evidence>
<dbReference type="OrthoDB" id="331763at2759"/>
<dbReference type="Pfam" id="PF10587">
    <property type="entry name" value="EF-1_beta_acid"/>
    <property type="match status" value="1"/>
</dbReference>
<dbReference type="Gene3D" id="3.60.20.10">
    <property type="entry name" value="Glutamine Phosphoribosylpyrophosphate, subunit 1, domain 1"/>
    <property type="match status" value="1"/>
</dbReference>
<evidence type="ECO:0000256" key="3">
    <source>
        <dbReference type="ARBA" id="ARBA00022917"/>
    </source>
</evidence>
<dbReference type="GO" id="GO:0005085">
    <property type="term" value="F:guanyl-nucleotide exchange factor activity"/>
    <property type="evidence" value="ECO:0007669"/>
    <property type="project" value="TreeGrafter"/>
</dbReference>
<dbReference type="PANTHER" id="PTHR11595:SF21">
    <property type="entry name" value="ELONGATION FACTOR 1-BETA"/>
    <property type="match status" value="1"/>
</dbReference>
<dbReference type="CDD" id="cd00292">
    <property type="entry name" value="EF1B"/>
    <property type="match status" value="1"/>
</dbReference>
<organism evidence="7 8">
    <name type="scientific">Cordyceps confragosa</name>
    <name type="common">Lecanicillium lecanii</name>
    <dbReference type="NCBI Taxonomy" id="2714763"/>
    <lineage>
        <taxon>Eukaryota</taxon>
        <taxon>Fungi</taxon>
        <taxon>Dikarya</taxon>
        <taxon>Ascomycota</taxon>
        <taxon>Pezizomycotina</taxon>
        <taxon>Sordariomycetes</taxon>
        <taxon>Hypocreomycetidae</taxon>
        <taxon>Hypocreales</taxon>
        <taxon>Cordycipitaceae</taxon>
        <taxon>Akanthomyces</taxon>
    </lineage>
</organism>
<protein>
    <recommendedName>
        <fullName evidence="6">Proteasome alpha-type subunits domain-containing protein</fullName>
    </recommendedName>
</protein>
<keyword evidence="3" id="KW-0648">Protein biosynthesis</keyword>
<dbReference type="Pfam" id="PF10584">
    <property type="entry name" value="Proteasome_A_N"/>
    <property type="match status" value="1"/>
</dbReference>
<dbReference type="InterPro" id="IPR018940">
    <property type="entry name" value="EF-1_beta_acid_region_euk"/>
</dbReference>
<evidence type="ECO:0000256" key="1">
    <source>
        <dbReference type="ARBA" id="ARBA00007411"/>
    </source>
</evidence>
<evidence type="ECO:0000313" key="8">
    <source>
        <dbReference type="Proteomes" id="UP000243081"/>
    </source>
</evidence>
<feature type="non-terminal residue" evidence="7">
    <location>
        <position position="380"/>
    </location>
</feature>
<dbReference type="GO" id="GO:0005829">
    <property type="term" value="C:cytosol"/>
    <property type="evidence" value="ECO:0007669"/>
    <property type="project" value="TreeGrafter"/>
</dbReference>
<dbReference type="InterPro" id="IPR014717">
    <property type="entry name" value="Transl_elong_EF1B/ribsomal_bS6"/>
</dbReference>
<dbReference type="InterPro" id="IPR000426">
    <property type="entry name" value="Proteasome_asu_N"/>
</dbReference>
<dbReference type="InterPro" id="IPR036282">
    <property type="entry name" value="Glutathione-S-Trfase_C_sf"/>
</dbReference>
<dbReference type="GO" id="GO:0006511">
    <property type="term" value="P:ubiquitin-dependent protein catabolic process"/>
    <property type="evidence" value="ECO:0007669"/>
    <property type="project" value="InterPro"/>
</dbReference>
<dbReference type="SMART" id="SM01182">
    <property type="entry name" value="EF-1_beta_acid"/>
    <property type="match status" value="1"/>
</dbReference>
<evidence type="ECO:0000256" key="4">
    <source>
        <dbReference type="ARBA" id="ARBA00022942"/>
    </source>
</evidence>
<dbReference type="OMA" id="QADISCY"/>
<dbReference type="AlphaFoldDB" id="A0A179IAT3"/>
<dbReference type="GO" id="GO:0019773">
    <property type="term" value="C:proteasome core complex, alpha-subunit complex"/>
    <property type="evidence" value="ECO:0007669"/>
    <property type="project" value="UniProtKB-UniRule"/>
</dbReference>
<gene>
    <name evidence="7" type="ORF">LLEC1_03128</name>
</gene>
<dbReference type="InterPro" id="IPR036219">
    <property type="entry name" value="eEF-1beta-like_sf"/>
</dbReference>
<dbReference type="SUPFAM" id="SSF54984">
    <property type="entry name" value="eEF-1beta-like"/>
    <property type="match status" value="1"/>
</dbReference>
<dbReference type="Proteomes" id="UP000243081">
    <property type="component" value="Unassembled WGS sequence"/>
</dbReference>
<dbReference type="Pfam" id="PF00227">
    <property type="entry name" value="Proteasome"/>
    <property type="match status" value="1"/>
</dbReference>
<dbReference type="InterPro" id="IPR014038">
    <property type="entry name" value="EF1B_bsu/dsu_GNE"/>
</dbReference>